<dbReference type="EMBL" id="UOFQ01000152">
    <property type="protein sequence ID" value="VAW89769.1"/>
    <property type="molecule type" value="Genomic_DNA"/>
</dbReference>
<dbReference type="InterPro" id="IPR020012">
    <property type="entry name" value="LysM_FimV"/>
</dbReference>
<feature type="domain" description="FimV N-terminal" evidence="3">
    <location>
        <begin position="27"/>
        <end position="134"/>
    </location>
</feature>
<evidence type="ECO:0000256" key="2">
    <source>
        <dbReference type="SAM" id="MobiDB-lite"/>
    </source>
</evidence>
<feature type="compositionally biased region" description="Acidic residues" evidence="2">
    <location>
        <begin position="707"/>
        <end position="717"/>
    </location>
</feature>
<dbReference type="Pfam" id="PF25800">
    <property type="entry name" value="FimV_N"/>
    <property type="match status" value="1"/>
</dbReference>
<gene>
    <name evidence="4" type="ORF">MNBD_GAMMA17-2059</name>
</gene>
<dbReference type="InterPro" id="IPR038440">
    <property type="entry name" value="FimV_C_sf"/>
</dbReference>
<reference evidence="4" key="1">
    <citation type="submission" date="2018-06" db="EMBL/GenBank/DDBJ databases">
        <authorList>
            <person name="Zhirakovskaya E."/>
        </authorList>
    </citation>
    <scope>NUCLEOTIDE SEQUENCE</scope>
</reference>
<accession>A0A3B0ZUT1</accession>
<evidence type="ECO:0000313" key="4">
    <source>
        <dbReference type="EMBL" id="VAW89769.1"/>
    </source>
</evidence>
<proteinExistence type="predicted"/>
<name>A0A3B0ZUT1_9ZZZZ</name>
<feature type="region of interest" description="Disordered" evidence="2">
    <location>
        <begin position="692"/>
        <end position="718"/>
    </location>
</feature>
<dbReference type="InterPro" id="IPR020011">
    <property type="entry name" value="FimV_C"/>
</dbReference>
<dbReference type="Gene3D" id="1.20.58.2200">
    <property type="match status" value="1"/>
</dbReference>
<dbReference type="NCBIfam" id="TIGR03505">
    <property type="entry name" value="FimV_core"/>
    <property type="match status" value="1"/>
</dbReference>
<keyword evidence="1" id="KW-0175">Coiled coil</keyword>
<dbReference type="AlphaFoldDB" id="A0A3B0ZUT1"/>
<organism evidence="4">
    <name type="scientific">hydrothermal vent metagenome</name>
    <dbReference type="NCBI Taxonomy" id="652676"/>
    <lineage>
        <taxon>unclassified sequences</taxon>
        <taxon>metagenomes</taxon>
        <taxon>ecological metagenomes</taxon>
    </lineage>
</organism>
<sequence length="1019" mass="109114">MLPGLMKDMAKILAMLLLLLPVNSFSLGLGEINLHSALNQPLDAEIGLLSVGSTAIEEIVVKLASKQAFDKAGLERPFFLTKLKFTVAKRVNGGVYLKITSHEPVKEPFLDFIIEANWPSGRVLREYTLLLDPPVLVDERPAALDIPLFESELPVDGNLSTQDAPVVVPNTSSVGQVSRFTPRSSTISRSANGEITYGPVKRTDTLWKISSEMRPDRSVTVQQVMIALLNENPDAFENQNINDLKAGYFLRISDPATIAAVSAVEAERIAKLQYDQWVDAKHSSALAAGQRPLGVKRNGSGSGAVGDKAISRLKLVAPDDSVSQSGSGSKLGASDGDVRQELAFALESADVSRQENEELRKRLSALEEQLSSMQRLITLKGDTLSAMQLSPEIVAAAESAANDSVMLPDEAELSIEMGDALQGDTLQNEVAATATAEPKTVPPPVVIPPPTAELTIVDEVLSVVDSVLNGVGSILNIDPLLALGGLALVGLVVGALVIRRRKMAAFEEEMSGVDDYTAPLGSETAAVDENVSDEAVESVLNDVIPDYSNSGGMDVNDDDEIDAIAEADVYLAYRRFDKAEELLSEAVHNEPGRHDIQVKLLEVYAASDKKDAFIEQAESLRASLGSTDNDTWKNVAVMGKKIAPTSMLFNDEVDAVMDSSGVSDELGIDLPDLGGDLDFDELDLSDSDASIDVEPVSESENPFSDVSSDELDDLGGIDEDKLSDTFDFDALDDLDELEASLDSAMDMVTDDDDLQKKEANTLSNNAVSNVAEEALDNELSMDSVAKVDDALGLSEMSDELSFETDNIGEAGSDETVSDDVLEFTGEESSPDEPAELELLESEGVALTDDLTGEDPVAESSAPLLNDELEFEAGLAPSDEPISDELALNDEPSLELDLDTAANKVDEAESIVDSVTNAENDVENDLFTGLGEIGSDASTSDEEWLSDFSDEISSLDDDLGELDDSELFSAEDEVGTKLDLARAYIDMGDNESAKGILDEVVTDGNDDQKKDANELIERLA</sequence>
<protein>
    <recommendedName>
        <fullName evidence="3">FimV N-terminal domain-containing protein</fullName>
    </recommendedName>
</protein>
<evidence type="ECO:0000259" key="3">
    <source>
        <dbReference type="Pfam" id="PF25800"/>
    </source>
</evidence>
<dbReference type="NCBIfam" id="TIGR03504">
    <property type="entry name" value="FimV_Cterm"/>
    <property type="match status" value="1"/>
</dbReference>
<dbReference type="InterPro" id="IPR057840">
    <property type="entry name" value="FimV_N"/>
</dbReference>
<feature type="coiled-coil region" evidence="1">
    <location>
        <begin position="342"/>
        <end position="376"/>
    </location>
</feature>
<evidence type="ECO:0000256" key="1">
    <source>
        <dbReference type="SAM" id="Coils"/>
    </source>
</evidence>